<reference evidence="3 4" key="1">
    <citation type="submission" date="2019-02" db="EMBL/GenBank/DDBJ databases">
        <title>Sequencing the genomes of 1000 actinobacteria strains.</title>
        <authorList>
            <person name="Klenk H.-P."/>
        </authorList>
    </citation>
    <scope>NUCLEOTIDE SEQUENCE [LARGE SCALE GENOMIC DNA]</scope>
    <source>
        <strain evidence="3 4">DSM 45162</strain>
    </source>
</reference>
<evidence type="ECO:0000313" key="4">
    <source>
        <dbReference type="Proteomes" id="UP000292564"/>
    </source>
</evidence>
<organism evidence="3 4">
    <name type="scientific">Krasilnikovia cinnamomea</name>
    <dbReference type="NCBI Taxonomy" id="349313"/>
    <lineage>
        <taxon>Bacteria</taxon>
        <taxon>Bacillati</taxon>
        <taxon>Actinomycetota</taxon>
        <taxon>Actinomycetes</taxon>
        <taxon>Micromonosporales</taxon>
        <taxon>Micromonosporaceae</taxon>
        <taxon>Krasilnikovia</taxon>
    </lineage>
</organism>
<dbReference type="AlphaFoldDB" id="A0A4V2G6U2"/>
<keyword evidence="2" id="KW-0812">Transmembrane</keyword>
<sequence length="77" mass="7889">MTGQGPKHDPRGDDGPPPPDSGMGMTALSYLLAGMLVWGGIGWLVDHWVGTRGIFAGIGCVVGIGGGVYLIVRRLGA</sequence>
<feature type="compositionally biased region" description="Basic and acidic residues" evidence="1">
    <location>
        <begin position="1"/>
        <end position="14"/>
    </location>
</feature>
<proteinExistence type="predicted"/>
<accession>A0A4V2G6U2</accession>
<dbReference type="EMBL" id="SHKY01000001">
    <property type="protein sequence ID" value="RZU49936.1"/>
    <property type="molecule type" value="Genomic_DNA"/>
</dbReference>
<feature type="transmembrane region" description="Helical" evidence="2">
    <location>
        <begin position="27"/>
        <end position="45"/>
    </location>
</feature>
<keyword evidence="4" id="KW-1185">Reference proteome</keyword>
<evidence type="ECO:0000256" key="2">
    <source>
        <dbReference type="SAM" id="Phobius"/>
    </source>
</evidence>
<gene>
    <name evidence="3" type="ORF">EV385_1693</name>
</gene>
<protein>
    <submittedName>
        <fullName evidence="3">Putative F0F1-ATPase subunit (Ca2+/Mg2+ transporter)</fullName>
    </submittedName>
</protein>
<evidence type="ECO:0000256" key="1">
    <source>
        <dbReference type="SAM" id="MobiDB-lite"/>
    </source>
</evidence>
<comment type="caution">
    <text evidence="3">The sequence shown here is derived from an EMBL/GenBank/DDBJ whole genome shotgun (WGS) entry which is preliminary data.</text>
</comment>
<name>A0A4V2G6U2_9ACTN</name>
<keyword evidence="2" id="KW-0472">Membrane</keyword>
<dbReference type="Proteomes" id="UP000292564">
    <property type="component" value="Unassembled WGS sequence"/>
</dbReference>
<keyword evidence="2" id="KW-1133">Transmembrane helix</keyword>
<feature type="region of interest" description="Disordered" evidence="1">
    <location>
        <begin position="1"/>
        <end position="22"/>
    </location>
</feature>
<evidence type="ECO:0000313" key="3">
    <source>
        <dbReference type="EMBL" id="RZU49936.1"/>
    </source>
</evidence>
<feature type="transmembrane region" description="Helical" evidence="2">
    <location>
        <begin position="51"/>
        <end position="72"/>
    </location>
</feature>